<evidence type="ECO:0000313" key="2">
    <source>
        <dbReference type="Proteomes" id="UP000028022"/>
    </source>
</evidence>
<evidence type="ECO:0008006" key="3">
    <source>
        <dbReference type="Google" id="ProtNLM"/>
    </source>
</evidence>
<dbReference type="AlphaFoldDB" id="A0A081R1I4"/>
<sequence>MKLYALPLGDVIKFIRQTVITRNPEYTNEQRIRQKVRENFSKIVSEQVSFGKNEDMLEYLKNDAITTELTHKSRNFIIIDQEISGERFEILGFFYTNIKNC</sequence>
<accession>A0A081R1I4</accession>
<gene>
    <name evidence="1" type="ORF">SK608_0051</name>
</gene>
<proteinExistence type="predicted"/>
<name>A0A081R1I4_STRMT</name>
<organism evidence="1 2">
    <name type="scientific">Streptococcus mitis</name>
    <dbReference type="NCBI Taxonomy" id="28037"/>
    <lineage>
        <taxon>Bacteria</taxon>
        <taxon>Bacillati</taxon>
        <taxon>Bacillota</taxon>
        <taxon>Bacilli</taxon>
        <taxon>Lactobacillales</taxon>
        <taxon>Streptococcaceae</taxon>
        <taxon>Streptococcus</taxon>
        <taxon>Streptococcus mitis group</taxon>
    </lineage>
</organism>
<dbReference type="Proteomes" id="UP000028022">
    <property type="component" value="Unassembled WGS sequence"/>
</dbReference>
<reference evidence="1 2" key="1">
    <citation type="submission" date="2014-05" db="EMBL/GenBank/DDBJ databases">
        <authorList>
            <person name="Daugherty S.C."/>
            <person name="Tallon L.J."/>
            <person name="Sadzewicz L."/>
            <person name="Kilian M."/>
            <person name="Tettelin H."/>
        </authorList>
    </citation>
    <scope>NUCLEOTIDE SEQUENCE [LARGE SCALE GENOMIC DNA]</scope>
    <source>
        <strain evidence="1 2">SK608</strain>
    </source>
</reference>
<comment type="caution">
    <text evidence="1">The sequence shown here is derived from an EMBL/GenBank/DDBJ whole genome shotgun (WGS) entry which is preliminary data.</text>
</comment>
<dbReference type="EMBL" id="JPFZ01000006">
    <property type="protein sequence ID" value="KEQ49057.1"/>
    <property type="molecule type" value="Genomic_DNA"/>
</dbReference>
<protein>
    <recommendedName>
        <fullName evidence="3">Phage protein</fullName>
    </recommendedName>
</protein>
<evidence type="ECO:0000313" key="1">
    <source>
        <dbReference type="EMBL" id="KEQ49057.1"/>
    </source>
</evidence>